<dbReference type="Proteomes" id="UP001458880">
    <property type="component" value="Unassembled WGS sequence"/>
</dbReference>
<evidence type="ECO:0000256" key="2">
    <source>
        <dbReference type="ARBA" id="ARBA00023034"/>
    </source>
</evidence>
<dbReference type="PANTHER" id="PTHR18921:SF2">
    <property type="entry name" value="THYROID RECEPTOR-INTERACTING PROTEIN 11"/>
    <property type="match status" value="1"/>
</dbReference>
<dbReference type="GO" id="GO:0006888">
    <property type="term" value="P:endoplasmic reticulum to Golgi vesicle-mediated transport"/>
    <property type="evidence" value="ECO:0007669"/>
    <property type="project" value="TreeGrafter"/>
</dbReference>
<dbReference type="AlphaFoldDB" id="A0AAW1IWM8"/>
<feature type="coiled-coil region" evidence="4">
    <location>
        <begin position="360"/>
        <end position="769"/>
    </location>
</feature>
<dbReference type="GO" id="GO:0005794">
    <property type="term" value="C:Golgi apparatus"/>
    <property type="evidence" value="ECO:0007669"/>
    <property type="project" value="UniProtKB-SubCell"/>
</dbReference>
<keyword evidence="6" id="KW-1185">Reference proteome</keyword>
<evidence type="ECO:0000256" key="1">
    <source>
        <dbReference type="ARBA" id="ARBA00004555"/>
    </source>
</evidence>
<evidence type="ECO:0000313" key="5">
    <source>
        <dbReference type="EMBL" id="KAK9694367.1"/>
    </source>
</evidence>
<accession>A0AAW1IWM8</accession>
<evidence type="ECO:0000256" key="3">
    <source>
        <dbReference type="ARBA" id="ARBA00023054"/>
    </source>
</evidence>
<evidence type="ECO:0000256" key="4">
    <source>
        <dbReference type="SAM" id="Coils"/>
    </source>
</evidence>
<feature type="coiled-coil region" evidence="4">
    <location>
        <begin position="73"/>
        <end position="270"/>
    </location>
</feature>
<comment type="subcellular location">
    <subcellularLocation>
        <location evidence="1">Golgi apparatus</location>
    </subcellularLocation>
</comment>
<name>A0AAW1IWM8_POPJA</name>
<proteinExistence type="predicted"/>
<sequence>MRASRRSFQQNNRSVYMFVSLSYIRSYLNPTILSLRKENAEIYEKYGIQQNGHSQVTDKWSWDPPDTSQPRQANVNANTIEDLKKQVSDLEKEKRELIASLEQLDLDCQQTTEKVINLKDELQNEFDNLKVEHESLLEERENLQKDNVDKSRSLQQLQIEKTKLLKELKKSKQTDNNADLRNTIEELQETNLRLKKELEEVERSSDAGTELSKHIEELELKLKEYENCHSNDRQEYEKLARILQGYEEQVRTYKNQSEEFQKENEKLLERENAIVTELSALKGTLDKSKGDVLKSTKEIQERCLSFLTDSFKKFMDYPLPIETSALDENSFMAAVESTMKILLDLKWKTETLKKEVDDMMEEKTRILTEKNHEINKLLENSEVLSQEVITKTQALKNYEEENTELIKNNDDLINQLEMFKFNTRELHTISESNEDNLLVLESQLEKSNKKVKELEMTISDLENSKQEATLEVQTELDYIKKQLNLTGTELSQSKNEYQKLSEDYNQLQLEHEDLQKTYDEIKSSYDKCFNERETLNSAVDKIQTEYENTEYKYSEININMETLKEETETLRGEINTLTKSNKKLEMLNLDYDSKNELIQNEVDDLKQQLISEIELREQQEIQIRNLTEKLQNAKMLETSCKLQNDTLSKELKAISESHQNLTMKYENLMEAFKETENYLKKYEEENVKLLDKCTELDNTKQVNGELVTNVDKVNKINIELTEKLKVLEENLSKLQEENSNIKTHDTDGKTALEEECADLKMQLAKCNQQILDLSNGKQNLSVQLEDLNKTLSTNSLTIKDYTEKIANLERFIQELTTSRNEMVNFVNTKHQENIQYHNEIQRLNQVLLIETEKCSQLENDLKNTEESKNSEIKHDDKVTSLQNDVEKMKEEMEKLTDQNDFLRKKSEILAQNLLEEQAKVQQVIAEKNNAISEKEASLSRELQRLRAHLLESEEAHTQEMVQAEKRIQEMSAKVNEIEQREKESSTHYTSVNIRTNQHVETLQNQLQMVTNQRDELRKKMSDLEDQVSKQTAALSNLQFVLEQFQKDKEKDVYHETERIRRQVNVEKQKQEELQKEIANLRKQLEESKQGLLAASRLSNQVETSKQQVANMKEEVSKLEEKLKKSEDKYNSLINQTDAKVDKMLIKNLIVGFY</sequence>
<reference evidence="5 6" key="1">
    <citation type="journal article" date="2024" name="BMC Genomics">
        <title>De novo assembly and annotation of Popillia japonica's genome with initial clues to its potential as an invasive pest.</title>
        <authorList>
            <person name="Cucini C."/>
            <person name="Boschi S."/>
            <person name="Funari R."/>
            <person name="Cardaioli E."/>
            <person name="Iannotti N."/>
            <person name="Marturano G."/>
            <person name="Paoli F."/>
            <person name="Bruttini M."/>
            <person name="Carapelli A."/>
            <person name="Frati F."/>
            <person name="Nardi F."/>
        </authorList>
    </citation>
    <scope>NUCLEOTIDE SEQUENCE [LARGE SCALE GENOMIC DNA]</scope>
    <source>
        <strain evidence="5">DMR45628</strain>
    </source>
</reference>
<keyword evidence="2" id="KW-0333">Golgi apparatus</keyword>
<keyword evidence="3 4" id="KW-0175">Coiled coil</keyword>
<dbReference type="GO" id="GO:0031267">
    <property type="term" value="F:small GTPase binding"/>
    <property type="evidence" value="ECO:0007669"/>
    <property type="project" value="TreeGrafter"/>
</dbReference>
<dbReference type="PANTHER" id="PTHR18921">
    <property type="entry name" value="MYOSIN HEAVY CHAIN - RELATED"/>
    <property type="match status" value="1"/>
</dbReference>
<protein>
    <submittedName>
        <fullName evidence="5">Uncharacterized protein</fullName>
    </submittedName>
</protein>
<dbReference type="EMBL" id="JASPKY010000515">
    <property type="protein sequence ID" value="KAK9694367.1"/>
    <property type="molecule type" value="Genomic_DNA"/>
</dbReference>
<organism evidence="5 6">
    <name type="scientific">Popillia japonica</name>
    <name type="common">Japanese beetle</name>
    <dbReference type="NCBI Taxonomy" id="7064"/>
    <lineage>
        <taxon>Eukaryota</taxon>
        <taxon>Metazoa</taxon>
        <taxon>Ecdysozoa</taxon>
        <taxon>Arthropoda</taxon>
        <taxon>Hexapoda</taxon>
        <taxon>Insecta</taxon>
        <taxon>Pterygota</taxon>
        <taxon>Neoptera</taxon>
        <taxon>Endopterygota</taxon>
        <taxon>Coleoptera</taxon>
        <taxon>Polyphaga</taxon>
        <taxon>Scarabaeiformia</taxon>
        <taxon>Scarabaeidae</taxon>
        <taxon>Rutelinae</taxon>
        <taxon>Popillia</taxon>
    </lineage>
</organism>
<dbReference type="GO" id="GO:0007030">
    <property type="term" value="P:Golgi organization"/>
    <property type="evidence" value="ECO:0007669"/>
    <property type="project" value="TreeGrafter"/>
</dbReference>
<comment type="caution">
    <text evidence="5">The sequence shown here is derived from an EMBL/GenBank/DDBJ whole genome shotgun (WGS) entry which is preliminary data.</text>
</comment>
<evidence type="ECO:0000313" key="6">
    <source>
        <dbReference type="Proteomes" id="UP001458880"/>
    </source>
</evidence>
<feature type="coiled-coil region" evidence="4">
    <location>
        <begin position="798"/>
        <end position="1135"/>
    </location>
</feature>
<gene>
    <name evidence="5" type="ORF">QE152_g33592</name>
</gene>